<accession>A0ABU3H9Z3</accession>
<protein>
    <submittedName>
        <fullName evidence="3">DNA-binding transcriptional MerR regulator</fullName>
    </submittedName>
</protein>
<evidence type="ECO:0000256" key="1">
    <source>
        <dbReference type="ARBA" id="ARBA00023125"/>
    </source>
</evidence>
<dbReference type="EMBL" id="JAUSUY010000013">
    <property type="protein sequence ID" value="MDT3427642.1"/>
    <property type="molecule type" value="Genomic_DNA"/>
</dbReference>
<dbReference type="InterPro" id="IPR000551">
    <property type="entry name" value="MerR-type_HTH_dom"/>
</dbReference>
<dbReference type="Gene3D" id="1.10.1660.10">
    <property type="match status" value="1"/>
</dbReference>
<dbReference type="Pfam" id="PF13411">
    <property type="entry name" value="MerR_1"/>
    <property type="match status" value="1"/>
</dbReference>
<keyword evidence="1 3" id="KW-0238">DNA-binding</keyword>
<dbReference type="PRINTS" id="PR00040">
    <property type="entry name" value="HTHMERR"/>
</dbReference>
<evidence type="ECO:0000259" key="2">
    <source>
        <dbReference type="PROSITE" id="PS50937"/>
    </source>
</evidence>
<dbReference type="InterPro" id="IPR009061">
    <property type="entry name" value="DNA-bd_dom_put_sf"/>
</dbReference>
<dbReference type="PROSITE" id="PS00552">
    <property type="entry name" value="HTH_MERR_1"/>
    <property type="match status" value="1"/>
</dbReference>
<dbReference type="PANTHER" id="PTHR30204">
    <property type="entry name" value="REDOX-CYCLING DRUG-SENSING TRANSCRIPTIONAL ACTIVATOR SOXR"/>
    <property type="match status" value="1"/>
</dbReference>
<evidence type="ECO:0000313" key="4">
    <source>
        <dbReference type="Proteomes" id="UP001248709"/>
    </source>
</evidence>
<keyword evidence="4" id="KW-1185">Reference proteome</keyword>
<gene>
    <name evidence="3" type="ORF">J2Z22_003205</name>
</gene>
<dbReference type="PROSITE" id="PS50937">
    <property type="entry name" value="HTH_MERR_2"/>
    <property type="match status" value="1"/>
</dbReference>
<name>A0ABU3H9Z3_9BACL</name>
<sequence length="133" mass="15302">MSLRMQYTIGQVAEKSNLSIHTLRYYEKEGLLPFIKRNGSGIRIYEDEHIEWLKFICCLRDTGMSISQLKDFVELTVQGDATVEQRIQMLELQKQTVQEQVNTLMSYIGMIDFKIGMYAGQAKDGRESAGQPE</sequence>
<comment type="caution">
    <text evidence="3">The sequence shown here is derived from an EMBL/GenBank/DDBJ whole genome shotgun (WGS) entry which is preliminary data.</text>
</comment>
<organism evidence="3 4">
    <name type="scientific">Paenibacillus forsythiae</name>
    <dbReference type="NCBI Taxonomy" id="365616"/>
    <lineage>
        <taxon>Bacteria</taxon>
        <taxon>Bacillati</taxon>
        <taxon>Bacillota</taxon>
        <taxon>Bacilli</taxon>
        <taxon>Bacillales</taxon>
        <taxon>Paenibacillaceae</taxon>
        <taxon>Paenibacillus</taxon>
    </lineage>
</organism>
<evidence type="ECO:0000313" key="3">
    <source>
        <dbReference type="EMBL" id="MDT3427642.1"/>
    </source>
</evidence>
<proteinExistence type="predicted"/>
<dbReference type="PANTHER" id="PTHR30204:SF82">
    <property type="entry name" value="TRANSCRIPTIONAL REGULATOR, MERR FAMILY"/>
    <property type="match status" value="1"/>
</dbReference>
<dbReference type="CDD" id="cd01109">
    <property type="entry name" value="HTH_YyaN"/>
    <property type="match status" value="1"/>
</dbReference>
<feature type="domain" description="HTH merR-type" evidence="2">
    <location>
        <begin position="6"/>
        <end position="75"/>
    </location>
</feature>
<reference evidence="3 4" key="1">
    <citation type="submission" date="2023-07" db="EMBL/GenBank/DDBJ databases">
        <title>Genomic Encyclopedia of Type Strains, Phase IV (KMG-IV): sequencing the most valuable type-strain genomes for metagenomic binning, comparative biology and taxonomic classification.</title>
        <authorList>
            <person name="Goeker M."/>
        </authorList>
    </citation>
    <scope>NUCLEOTIDE SEQUENCE [LARGE SCALE GENOMIC DNA]</scope>
    <source>
        <strain evidence="3 4">T98</strain>
    </source>
</reference>
<dbReference type="GO" id="GO:0003677">
    <property type="term" value="F:DNA binding"/>
    <property type="evidence" value="ECO:0007669"/>
    <property type="project" value="UniProtKB-KW"/>
</dbReference>
<dbReference type="InterPro" id="IPR047057">
    <property type="entry name" value="MerR_fam"/>
</dbReference>
<dbReference type="SMART" id="SM00422">
    <property type="entry name" value="HTH_MERR"/>
    <property type="match status" value="1"/>
</dbReference>
<dbReference type="Proteomes" id="UP001248709">
    <property type="component" value="Unassembled WGS sequence"/>
</dbReference>
<dbReference type="RefSeq" id="WP_232238845.1">
    <property type="nucleotide sequence ID" value="NZ_JAUSUY010000013.1"/>
</dbReference>
<dbReference type="SUPFAM" id="SSF46955">
    <property type="entry name" value="Putative DNA-binding domain"/>
    <property type="match status" value="1"/>
</dbReference>